<keyword evidence="7" id="KW-1185">Reference proteome</keyword>
<dbReference type="Pfam" id="PF05523">
    <property type="entry name" value="FdtA"/>
    <property type="match status" value="1"/>
</dbReference>
<evidence type="ECO:0000256" key="2">
    <source>
        <dbReference type="ARBA" id="ARBA00022679"/>
    </source>
</evidence>
<dbReference type="Proteomes" id="UP000450676">
    <property type="component" value="Unassembled WGS sequence"/>
</dbReference>
<dbReference type="InterPro" id="IPR011004">
    <property type="entry name" value="Trimer_LpxA-like_sf"/>
</dbReference>
<dbReference type="PANTHER" id="PTHR43300">
    <property type="entry name" value="ACETYLTRANSFERASE"/>
    <property type="match status" value="1"/>
</dbReference>
<accession>A0A7X4HE50</accession>
<dbReference type="InterPro" id="IPR011051">
    <property type="entry name" value="RmlC_Cupin_sf"/>
</dbReference>
<dbReference type="Gene3D" id="2.60.120.10">
    <property type="entry name" value="Jelly Rolls"/>
    <property type="match status" value="1"/>
</dbReference>
<dbReference type="GO" id="GO:0016746">
    <property type="term" value="F:acyltransferase activity"/>
    <property type="evidence" value="ECO:0007669"/>
    <property type="project" value="UniProtKB-KW"/>
</dbReference>
<evidence type="ECO:0000259" key="5">
    <source>
        <dbReference type="Pfam" id="PF05523"/>
    </source>
</evidence>
<dbReference type="AlphaFoldDB" id="A0A7X4HE50"/>
<dbReference type="InterPro" id="IPR014710">
    <property type="entry name" value="RmlC-like_jellyroll"/>
</dbReference>
<reference evidence="6 7" key="1">
    <citation type="submission" date="2019-12" db="EMBL/GenBank/DDBJ databases">
        <title>Novel species isolated from a subtropical stream in China.</title>
        <authorList>
            <person name="Lu H."/>
        </authorList>
    </citation>
    <scope>NUCLEOTIDE SEQUENCE [LARGE SCALE GENOMIC DNA]</scope>
    <source>
        <strain evidence="6 7">FT127W</strain>
    </source>
</reference>
<comment type="caution">
    <text evidence="6">The sequence shown here is derived from an EMBL/GenBank/DDBJ whole genome shotgun (WGS) entry which is preliminary data.</text>
</comment>
<sequence>MATASDAAAISSPLTAEANMQHSSSPSAVVHDGAQVDASAQLGDYVVVYGGAELAAGSAVAGFTQVWPGVRLEAGARLAAGVTLERPDEASGHTVFGTHSKVGAGATICAGVKVGQGAVVEAGTVVSHSVPPYAIVSGSPARIVGYVETLSQSERPNWHRQAEFPATQSTVPLGVGGVTLHRFKAVKDPRGDLSVGEFAREIPFEPKRYFLVYNVPTEKTRGEHAHHKCHQFLICVKGSCAVVVDDNASRCEVLLESPDQGIYLPPLTWGIQYKYSSDAVLLVFTSDYYEAADYIRNYDEFSAVVGAQKAG</sequence>
<dbReference type="InterPro" id="IPR050179">
    <property type="entry name" value="Trans_hexapeptide_repeat"/>
</dbReference>
<keyword evidence="4" id="KW-0012">Acyltransferase</keyword>
<dbReference type="PANTHER" id="PTHR43300:SF4">
    <property type="entry name" value="ACYL-[ACYL-CARRIER-PROTEIN]--UDP-N-ACETYLGLUCOSAMINE O-ACYLTRANSFERASE"/>
    <property type="match status" value="1"/>
</dbReference>
<proteinExistence type="inferred from homology"/>
<dbReference type="EMBL" id="WWCU01000025">
    <property type="protein sequence ID" value="MYN09586.1"/>
    <property type="molecule type" value="Genomic_DNA"/>
</dbReference>
<name>A0A7X4HE50_9BURK</name>
<dbReference type="SUPFAM" id="SSF51161">
    <property type="entry name" value="Trimeric LpxA-like enzymes"/>
    <property type="match status" value="1"/>
</dbReference>
<comment type="similarity">
    <text evidence="1">Belongs to the transferase hexapeptide repeat family.</text>
</comment>
<evidence type="ECO:0000256" key="1">
    <source>
        <dbReference type="ARBA" id="ARBA00007274"/>
    </source>
</evidence>
<dbReference type="InterPro" id="IPR001451">
    <property type="entry name" value="Hexapep"/>
</dbReference>
<dbReference type="GO" id="GO:0016853">
    <property type="term" value="F:isomerase activity"/>
    <property type="evidence" value="ECO:0007669"/>
    <property type="project" value="UniProtKB-KW"/>
</dbReference>
<evidence type="ECO:0000256" key="3">
    <source>
        <dbReference type="ARBA" id="ARBA00022737"/>
    </source>
</evidence>
<dbReference type="SUPFAM" id="SSF51182">
    <property type="entry name" value="RmlC-like cupins"/>
    <property type="match status" value="1"/>
</dbReference>
<dbReference type="PROSITE" id="PS00101">
    <property type="entry name" value="HEXAPEP_TRANSFERASES"/>
    <property type="match status" value="1"/>
</dbReference>
<protein>
    <submittedName>
        <fullName evidence="6">Isomerase</fullName>
    </submittedName>
</protein>
<evidence type="ECO:0000313" key="6">
    <source>
        <dbReference type="EMBL" id="MYN09586.1"/>
    </source>
</evidence>
<dbReference type="InterPro" id="IPR008894">
    <property type="entry name" value="QdtA_cupin_dom"/>
</dbReference>
<keyword evidence="3" id="KW-0677">Repeat</keyword>
<dbReference type="InterPro" id="IPR018357">
    <property type="entry name" value="Hexapep_transf_CS"/>
</dbReference>
<dbReference type="Gene3D" id="2.160.10.10">
    <property type="entry name" value="Hexapeptide repeat proteins"/>
    <property type="match status" value="2"/>
</dbReference>
<evidence type="ECO:0000313" key="7">
    <source>
        <dbReference type="Proteomes" id="UP000450676"/>
    </source>
</evidence>
<dbReference type="Pfam" id="PF14602">
    <property type="entry name" value="Hexapep_2"/>
    <property type="match status" value="1"/>
</dbReference>
<dbReference type="CDD" id="cd20292">
    <property type="entry name" value="cupin_QdtA-like"/>
    <property type="match status" value="1"/>
</dbReference>
<gene>
    <name evidence="6" type="ORF">GTP77_19870</name>
</gene>
<keyword evidence="2" id="KW-0808">Transferase</keyword>
<keyword evidence="6" id="KW-0413">Isomerase</keyword>
<evidence type="ECO:0000256" key="4">
    <source>
        <dbReference type="ARBA" id="ARBA00023315"/>
    </source>
</evidence>
<feature type="domain" description="Sugar 3,4-ketoisomerase QdtA cupin" evidence="5">
    <location>
        <begin position="178"/>
        <end position="304"/>
    </location>
</feature>
<organism evidence="6 7">
    <name type="scientific">Pseudoduganella aquatica</name>
    <dbReference type="NCBI Taxonomy" id="2660641"/>
    <lineage>
        <taxon>Bacteria</taxon>
        <taxon>Pseudomonadati</taxon>
        <taxon>Pseudomonadota</taxon>
        <taxon>Betaproteobacteria</taxon>
        <taxon>Burkholderiales</taxon>
        <taxon>Oxalobacteraceae</taxon>
        <taxon>Telluria group</taxon>
        <taxon>Pseudoduganella</taxon>
    </lineage>
</organism>